<keyword evidence="2" id="KW-0131">Cell cycle</keyword>
<feature type="compositionally biased region" description="Pro residues" evidence="1">
    <location>
        <begin position="85"/>
        <end position="118"/>
    </location>
</feature>
<dbReference type="GO" id="GO:0051301">
    <property type="term" value="P:cell division"/>
    <property type="evidence" value="ECO:0007669"/>
    <property type="project" value="UniProtKB-KW"/>
</dbReference>
<keyword evidence="2" id="KW-0132">Cell division</keyword>
<protein>
    <submittedName>
        <fullName evidence="2">Cell division protein FtsL</fullName>
    </submittedName>
</protein>
<sequence length="142" mass="14309">MVVLLSAGLLGLLMLNTALNEGSFELSRLKKQTTDLTDERQGLQRQIDRNAAPDALAERARQLGMLPGGDPVFLQDDGSVLGRPGPAPSGPPVRRPGGDPSPQPAPAPTDPGGTPAPDPSAGGDGGVQIAPAPPATTPGGAR</sequence>
<dbReference type="EMBL" id="JBHTAJ010000046">
    <property type="protein sequence ID" value="MFC7182379.1"/>
    <property type="molecule type" value="Genomic_DNA"/>
</dbReference>
<gene>
    <name evidence="2" type="ORF">ACFQMG_22790</name>
</gene>
<name>A0ABW2FYR4_9ACTN</name>
<evidence type="ECO:0000313" key="3">
    <source>
        <dbReference type="Proteomes" id="UP001596435"/>
    </source>
</evidence>
<dbReference type="Proteomes" id="UP001596435">
    <property type="component" value="Unassembled WGS sequence"/>
</dbReference>
<proteinExistence type="predicted"/>
<reference evidence="3" key="1">
    <citation type="journal article" date="2019" name="Int. J. Syst. Evol. Microbiol.">
        <title>The Global Catalogue of Microorganisms (GCM) 10K type strain sequencing project: providing services to taxonomists for standard genome sequencing and annotation.</title>
        <authorList>
            <consortium name="The Broad Institute Genomics Platform"/>
            <consortium name="The Broad Institute Genome Sequencing Center for Infectious Disease"/>
            <person name="Wu L."/>
            <person name="Ma J."/>
        </authorList>
    </citation>
    <scope>NUCLEOTIDE SEQUENCE [LARGE SCALE GENOMIC DNA]</scope>
    <source>
        <strain evidence="3">CGMCC 1.12859</strain>
    </source>
</reference>
<feature type="region of interest" description="Disordered" evidence="1">
    <location>
        <begin position="62"/>
        <end position="142"/>
    </location>
</feature>
<evidence type="ECO:0000256" key="1">
    <source>
        <dbReference type="SAM" id="MobiDB-lite"/>
    </source>
</evidence>
<accession>A0ABW2FYR4</accession>
<organism evidence="2 3">
    <name type="scientific">Kitasatospora paranensis</name>
    <dbReference type="NCBI Taxonomy" id="258053"/>
    <lineage>
        <taxon>Bacteria</taxon>
        <taxon>Bacillati</taxon>
        <taxon>Actinomycetota</taxon>
        <taxon>Actinomycetes</taxon>
        <taxon>Kitasatosporales</taxon>
        <taxon>Streptomycetaceae</taxon>
        <taxon>Kitasatospora</taxon>
    </lineage>
</organism>
<evidence type="ECO:0000313" key="2">
    <source>
        <dbReference type="EMBL" id="MFC7182379.1"/>
    </source>
</evidence>
<comment type="caution">
    <text evidence="2">The sequence shown here is derived from an EMBL/GenBank/DDBJ whole genome shotgun (WGS) entry which is preliminary data.</text>
</comment>
<keyword evidence="3" id="KW-1185">Reference proteome</keyword>
<dbReference type="RefSeq" id="WP_345705599.1">
    <property type="nucleotide sequence ID" value="NZ_BAABKV010000001.1"/>
</dbReference>